<feature type="transmembrane region" description="Helical" evidence="1">
    <location>
        <begin position="69"/>
        <end position="92"/>
    </location>
</feature>
<keyword evidence="1" id="KW-1133">Transmembrane helix</keyword>
<organism evidence="2 3">
    <name type="scientific">Saccharopolyspora ipomoeae</name>
    <dbReference type="NCBI Taxonomy" id="3042027"/>
    <lineage>
        <taxon>Bacteria</taxon>
        <taxon>Bacillati</taxon>
        <taxon>Actinomycetota</taxon>
        <taxon>Actinomycetes</taxon>
        <taxon>Pseudonocardiales</taxon>
        <taxon>Pseudonocardiaceae</taxon>
        <taxon>Saccharopolyspora</taxon>
    </lineage>
</organism>
<dbReference type="InterPro" id="IPR051790">
    <property type="entry name" value="Cytochrome_c-biogenesis_DsbD"/>
</dbReference>
<dbReference type="EMBL" id="JASAOF010000002">
    <property type="protein sequence ID" value="MDI2027954.1"/>
    <property type="molecule type" value="Genomic_DNA"/>
</dbReference>
<feature type="transmembrane region" description="Helical" evidence="1">
    <location>
        <begin position="145"/>
        <end position="173"/>
    </location>
</feature>
<evidence type="ECO:0000313" key="2">
    <source>
        <dbReference type="EMBL" id="MDI2027954.1"/>
    </source>
</evidence>
<accession>A0ABT6PJ20</accession>
<feature type="transmembrane region" description="Helical" evidence="1">
    <location>
        <begin position="226"/>
        <end position="243"/>
    </location>
</feature>
<keyword evidence="3" id="KW-1185">Reference proteome</keyword>
<sequence length="261" mass="26914">MNPTDIVISGPVVFAALVSCAAGALSFASPCVFPLVPGYVAYLAGLVGADSPAVTPAEAETKQRGRWRIAGAAALFVAGFSIVFIAATLAVLGLTDAIGTNSAWLQRLGGVITVLMGLVFLGLVPPLQRDVRLHRLPRSRGLIAAPLLGGVFGLGWTPCLSPTLAGVISLAVATDPSVASGIRGAVLIGAYCVGLGIPFVLMALGAQWGIRTAGWLRRHGRTVQRTGGALLVLLGLSLVTGLWQELLFPLQTTISTFELPL</sequence>
<dbReference type="PANTHER" id="PTHR31272:SF4">
    <property type="entry name" value="CYTOCHROME C-TYPE BIOGENESIS PROTEIN HI_1454-RELATED"/>
    <property type="match status" value="1"/>
</dbReference>
<dbReference type="RefSeq" id="WP_281454332.1">
    <property type="nucleotide sequence ID" value="NZ_JASAOF010000002.1"/>
</dbReference>
<evidence type="ECO:0000256" key="1">
    <source>
        <dbReference type="SAM" id="Phobius"/>
    </source>
</evidence>
<keyword evidence="1" id="KW-0472">Membrane</keyword>
<name>A0ABT6PJ20_9PSEU</name>
<gene>
    <name evidence="2" type="ORF">QFW96_05010</name>
</gene>
<comment type="caution">
    <text evidence="2">The sequence shown here is derived from an EMBL/GenBank/DDBJ whole genome shotgun (WGS) entry which is preliminary data.</text>
</comment>
<proteinExistence type="predicted"/>
<protein>
    <submittedName>
        <fullName evidence="2">Cytochrome c biogenesis CcdA family protein</fullName>
    </submittedName>
</protein>
<feature type="transmembrane region" description="Helical" evidence="1">
    <location>
        <begin position="185"/>
        <end position="205"/>
    </location>
</feature>
<dbReference type="Proteomes" id="UP001237595">
    <property type="component" value="Unassembled WGS sequence"/>
</dbReference>
<dbReference type="PANTHER" id="PTHR31272">
    <property type="entry name" value="CYTOCHROME C-TYPE BIOGENESIS PROTEIN HI_1454-RELATED"/>
    <property type="match status" value="1"/>
</dbReference>
<keyword evidence="1" id="KW-0812">Transmembrane</keyword>
<reference evidence="2 3" key="1">
    <citation type="submission" date="2023-04" db="EMBL/GenBank/DDBJ databases">
        <title>Draft genome sequence of Saccharopolyspora sp. TS4A08 isolated from sweet potato rhizospheric soil.</title>
        <authorList>
            <person name="Suksaard P."/>
            <person name="Duangmal K."/>
        </authorList>
    </citation>
    <scope>NUCLEOTIDE SEQUENCE [LARGE SCALE GENOMIC DNA]</scope>
    <source>
        <strain evidence="2 3">TS4A08</strain>
    </source>
</reference>
<evidence type="ECO:0000313" key="3">
    <source>
        <dbReference type="Proteomes" id="UP001237595"/>
    </source>
</evidence>
<feature type="transmembrane region" description="Helical" evidence="1">
    <location>
        <begin position="104"/>
        <end position="124"/>
    </location>
</feature>
<feature type="transmembrane region" description="Helical" evidence="1">
    <location>
        <begin position="38"/>
        <end position="57"/>
    </location>
</feature>